<evidence type="ECO:0000256" key="9">
    <source>
        <dbReference type="ARBA" id="ARBA00023204"/>
    </source>
</evidence>
<keyword evidence="3" id="KW-0227">DNA damage</keyword>
<feature type="domain" description="PD-(D/E)XK endonuclease-like" evidence="11">
    <location>
        <begin position="383"/>
        <end position="564"/>
    </location>
</feature>
<dbReference type="Pfam" id="PF12705">
    <property type="entry name" value="PDDEXK_1"/>
    <property type="match status" value="1"/>
</dbReference>
<dbReference type="GO" id="GO:0003677">
    <property type="term" value="F:DNA binding"/>
    <property type="evidence" value="ECO:0007669"/>
    <property type="project" value="UniProtKB-KW"/>
</dbReference>
<dbReference type="InterPro" id="IPR038726">
    <property type="entry name" value="PDDEXK_AddAB-type"/>
</dbReference>
<keyword evidence="5 13" id="KW-0347">Helicase</keyword>
<keyword evidence="7" id="KW-0067">ATP-binding</keyword>
<evidence type="ECO:0000256" key="2">
    <source>
        <dbReference type="ARBA" id="ARBA00022741"/>
    </source>
</evidence>
<evidence type="ECO:0000256" key="10">
    <source>
        <dbReference type="SAM" id="MobiDB-lite"/>
    </source>
</evidence>
<feature type="region of interest" description="Disordered" evidence="10">
    <location>
        <begin position="263"/>
        <end position="315"/>
    </location>
</feature>
<dbReference type="Pfam" id="PF13361">
    <property type="entry name" value="UvrD_C"/>
    <property type="match status" value="1"/>
</dbReference>
<dbReference type="GO" id="GO:0004527">
    <property type="term" value="F:exonuclease activity"/>
    <property type="evidence" value="ECO:0007669"/>
    <property type="project" value="UniProtKB-KW"/>
</dbReference>
<protein>
    <submittedName>
        <fullName evidence="13">ATP-dependent helicase</fullName>
    </submittedName>
</protein>
<reference evidence="13" key="1">
    <citation type="submission" date="2020-12" db="EMBL/GenBank/DDBJ databases">
        <title>Sanguibacter suaedae sp. nov., isolated from Suaeda aralocaspica.</title>
        <authorList>
            <person name="Ma Q."/>
        </authorList>
    </citation>
    <scope>NUCLEOTIDE SEQUENCE</scope>
    <source>
        <strain evidence="13">YZGR15</strain>
    </source>
</reference>
<comment type="caution">
    <text evidence="13">The sequence shown here is derived from an EMBL/GenBank/DDBJ whole genome shotgun (WGS) entry which is preliminary data.</text>
</comment>
<evidence type="ECO:0000256" key="1">
    <source>
        <dbReference type="ARBA" id="ARBA00022722"/>
    </source>
</evidence>
<keyword evidence="2" id="KW-0547">Nucleotide-binding</keyword>
<dbReference type="RefSeq" id="WP_198734660.1">
    <property type="nucleotide sequence ID" value="NZ_JAEINH010000016.1"/>
</dbReference>
<dbReference type="Proteomes" id="UP000602087">
    <property type="component" value="Unassembled WGS sequence"/>
</dbReference>
<dbReference type="InterPro" id="IPR014017">
    <property type="entry name" value="DNA_helicase_UvrD-like_C"/>
</dbReference>
<dbReference type="AlphaFoldDB" id="A0A934ICE0"/>
<feature type="compositionally biased region" description="Basic residues" evidence="10">
    <location>
        <begin position="591"/>
        <end position="602"/>
    </location>
</feature>
<dbReference type="SUPFAM" id="SSF52540">
    <property type="entry name" value="P-loop containing nucleoside triphosphate hydrolases"/>
    <property type="match status" value="1"/>
</dbReference>
<evidence type="ECO:0000256" key="6">
    <source>
        <dbReference type="ARBA" id="ARBA00022839"/>
    </source>
</evidence>
<evidence type="ECO:0000256" key="5">
    <source>
        <dbReference type="ARBA" id="ARBA00022806"/>
    </source>
</evidence>
<evidence type="ECO:0000313" key="14">
    <source>
        <dbReference type="Proteomes" id="UP000602087"/>
    </source>
</evidence>
<proteinExistence type="predicted"/>
<keyword evidence="14" id="KW-1185">Reference proteome</keyword>
<dbReference type="Gene3D" id="3.90.320.10">
    <property type="match status" value="1"/>
</dbReference>
<dbReference type="GO" id="GO:0043138">
    <property type="term" value="F:3'-5' DNA helicase activity"/>
    <property type="evidence" value="ECO:0007669"/>
    <property type="project" value="TreeGrafter"/>
</dbReference>
<dbReference type="InterPro" id="IPR000212">
    <property type="entry name" value="DNA_helicase_UvrD/REP"/>
</dbReference>
<evidence type="ECO:0000313" key="13">
    <source>
        <dbReference type="EMBL" id="MBI9116090.1"/>
    </source>
</evidence>
<evidence type="ECO:0000256" key="4">
    <source>
        <dbReference type="ARBA" id="ARBA00022801"/>
    </source>
</evidence>
<dbReference type="PANTHER" id="PTHR11070:SF55">
    <property type="entry name" value="DNA 3'-5' HELICASE"/>
    <property type="match status" value="1"/>
</dbReference>
<dbReference type="EMBL" id="JAEINH010000016">
    <property type="protein sequence ID" value="MBI9116090.1"/>
    <property type="molecule type" value="Genomic_DNA"/>
</dbReference>
<dbReference type="InterPro" id="IPR027417">
    <property type="entry name" value="P-loop_NTPase"/>
</dbReference>
<evidence type="ECO:0000256" key="7">
    <source>
        <dbReference type="ARBA" id="ARBA00022840"/>
    </source>
</evidence>
<dbReference type="InterPro" id="IPR011604">
    <property type="entry name" value="PDDEXK-like_dom_sf"/>
</dbReference>
<keyword evidence="9" id="KW-0234">DNA repair</keyword>
<accession>A0A934ICE0</accession>
<organism evidence="13 14">
    <name type="scientific">Sanguibacter suaedae</name>
    <dbReference type="NCBI Taxonomy" id="2795737"/>
    <lineage>
        <taxon>Bacteria</taxon>
        <taxon>Bacillati</taxon>
        <taxon>Actinomycetota</taxon>
        <taxon>Actinomycetes</taxon>
        <taxon>Micrococcales</taxon>
        <taxon>Sanguibacteraceae</taxon>
        <taxon>Sanguibacter</taxon>
    </lineage>
</organism>
<dbReference type="GO" id="GO:0005829">
    <property type="term" value="C:cytosol"/>
    <property type="evidence" value="ECO:0007669"/>
    <property type="project" value="TreeGrafter"/>
</dbReference>
<sequence>WQAADGRAFTAVGWTRLRALAQTLRDVRALTYLALPELVDRAERALGLDIEVALAAARAHTPEAAETDPRGRAHLDAFRQVAASFADSGETTTLGAFLAWLSSAEKRERGLERPTHAPDPRAVQLITVHASKGLEWDVVAVPGLVDGVFPSTRTSSDAGPTSAGWLTSLGALPFPLRGDARDLPTLDLAGAADSAELNARLVDFRSRCGEHEVLEERRLAYVAFTRARSELLLTGAWWRTAVKPSSPSPFLTELADAGVLAEHTVAPPPEPGTDNPRGDSVRTEVWPSPHVPTARTLPSGPGADGDDETSTGVRSSLEALRRARDLVLDELTDDRGSVDPVAPVAPLLSADGTDLAGLSSLLLAERDASRAAVTAMEFPAHISASGLVEVARDRSAYALALRRPVPREPSVHTRRGTAFHLWVEKFYGSTSLFDLDELPGADDDRIDPDRSLADLQRTFEASPWASLVPIEVEVAIDTVIAGVVTRTRIDAVFPDPENPGGVVVVDWKTGRVPTDDAAREAREVQLAVYRLAWSTWAGVPLDSVSAAFYHVADDTTVRPRRLADADELERLVRGELPAPASPPSRASSRPRGPRRPRTPRQG</sequence>
<keyword evidence="1" id="KW-0540">Nuclease</keyword>
<dbReference type="GO" id="GO:0005524">
    <property type="term" value="F:ATP binding"/>
    <property type="evidence" value="ECO:0007669"/>
    <property type="project" value="UniProtKB-KW"/>
</dbReference>
<dbReference type="GO" id="GO:0000725">
    <property type="term" value="P:recombinational repair"/>
    <property type="evidence" value="ECO:0007669"/>
    <property type="project" value="TreeGrafter"/>
</dbReference>
<name>A0A934ICE0_9MICO</name>
<keyword evidence="8" id="KW-0238">DNA-binding</keyword>
<keyword evidence="6" id="KW-0269">Exonuclease</keyword>
<feature type="non-terminal residue" evidence="13">
    <location>
        <position position="1"/>
    </location>
</feature>
<evidence type="ECO:0000256" key="3">
    <source>
        <dbReference type="ARBA" id="ARBA00022763"/>
    </source>
</evidence>
<gene>
    <name evidence="13" type="ORF">JAV76_13815</name>
</gene>
<keyword evidence="4" id="KW-0378">Hydrolase</keyword>
<feature type="region of interest" description="Disordered" evidence="10">
    <location>
        <begin position="571"/>
        <end position="602"/>
    </location>
</feature>
<dbReference type="GO" id="GO:0033202">
    <property type="term" value="C:DNA helicase complex"/>
    <property type="evidence" value="ECO:0007669"/>
    <property type="project" value="TreeGrafter"/>
</dbReference>
<feature type="domain" description="UvrD-like helicase C-terminal" evidence="12">
    <location>
        <begin position="77"/>
        <end position="234"/>
    </location>
</feature>
<evidence type="ECO:0000259" key="12">
    <source>
        <dbReference type="Pfam" id="PF13361"/>
    </source>
</evidence>
<dbReference type="PANTHER" id="PTHR11070">
    <property type="entry name" value="UVRD / RECB / PCRA DNA HELICASE FAMILY MEMBER"/>
    <property type="match status" value="1"/>
</dbReference>
<evidence type="ECO:0000259" key="11">
    <source>
        <dbReference type="Pfam" id="PF12705"/>
    </source>
</evidence>
<dbReference type="Gene3D" id="3.40.50.300">
    <property type="entry name" value="P-loop containing nucleotide triphosphate hydrolases"/>
    <property type="match status" value="1"/>
</dbReference>
<evidence type="ECO:0000256" key="8">
    <source>
        <dbReference type="ARBA" id="ARBA00023125"/>
    </source>
</evidence>